<organism evidence="1 2">
    <name type="scientific">Rosistilla carotiformis</name>
    <dbReference type="NCBI Taxonomy" id="2528017"/>
    <lineage>
        <taxon>Bacteria</taxon>
        <taxon>Pseudomonadati</taxon>
        <taxon>Planctomycetota</taxon>
        <taxon>Planctomycetia</taxon>
        <taxon>Pirellulales</taxon>
        <taxon>Pirellulaceae</taxon>
        <taxon>Rosistilla</taxon>
    </lineage>
</organism>
<dbReference type="KEGG" id="rcf:Poly24_32110"/>
<name>A0A518JVD1_9BACT</name>
<gene>
    <name evidence="1" type="ORF">Poly24_32110</name>
</gene>
<keyword evidence="2" id="KW-1185">Reference proteome</keyword>
<evidence type="ECO:0000313" key="2">
    <source>
        <dbReference type="Proteomes" id="UP000315082"/>
    </source>
</evidence>
<dbReference type="PANTHER" id="PTHR42280:SF1">
    <property type="entry name" value="CITG FAMILY PROTEIN"/>
    <property type="match status" value="1"/>
</dbReference>
<dbReference type="Gene3D" id="1.10.4200.10">
    <property type="entry name" value="Triphosphoribosyl-dephospho-CoA protein"/>
    <property type="match status" value="1"/>
</dbReference>
<dbReference type="RefSeq" id="WP_197451933.1">
    <property type="nucleotide sequence ID" value="NZ_CP036348.1"/>
</dbReference>
<dbReference type="AlphaFoldDB" id="A0A518JVD1"/>
<dbReference type="Proteomes" id="UP000315082">
    <property type="component" value="Chromosome"/>
</dbReference>
<keyword evidence="1" id="KW-0808">Transferase</keyword>
<sequence>MQCACTLEATAPKAGNVYPGQEFDDLGVTDFLAAASVCGTTLDRAAEHSIGELILQCVQQSRAVTRSNANLGIVLLMAPLAKAAAAIEPVRDATALRCQLQQQLEALTPEDGRLVFEAIRIAAAGGLGDANSQDVRTTQKNVDLMEAMRTGQDRDKIAEQYSTGFQFLFETVVPCLRNAIEDEGDRLRGITRGQIELLAGHVDTLIQRKCGAATAKEAMRRARTVNEAHGWRAESPDWIEFNQWLRSDGNRRNPGTTADLIAAGLFVLIYSGISK</sequence>
<reference evidence="1 2" key="1">
    <citation type="submission" date="2019-02" db="EMBL/GenBank/DDBJ databases">
        <title>Deep-cultivation of Planctomycetes and their phenomic and genomic characterization uncovers novel biology.</title>
        <authorList>
            <person name="Wiegand S."/>
            <person name="Jogler M."/>
            <person name="Boedeker C."/>
            <person name="Pinto D."/>
            <person name="Vollmers J."/>
            <person name="Rivas-Marin E."/>
            <person name="Kohn T."/>
            <person name="Peeters S.H."/>
            <person name="Heuer A."/>
            <person name="Rast P."/>
            <person name="Oberbeckmann S."/>
            <person name="Bunk B."/>
            <person name="Jeske O."/>
            <person name="Meyerdierks A."/>
            <person name="Storesund J.E."/>
            <person name="Kallscheuer N."/>
            <person name="Luecker S."/>
            <person name="Lage O.M."/>
            <person name="Pohl T."/>
            <person name="Merkel B.J."/>
            <person name="Hornburger P."/>
            <person name="Mueller R.-W."/>
            <person name="Bruemmer F."/>
            <person name="Labrenz M."/>
            <person name="Spormann A.M."/>
            <person name="Op den Camp H."/>
            <person name="Overmann J."/>
            <person name="Amann R."/>
            <person name="Jetten M.S.M."/>
            <person name="Mascher T."/>
            <person name="Medema M.H."/>
            <person name="Devos D.P."/>
            <person name="Kaster A.-K."/>
            <person name="Ovreas L."/>
            <person name="Rohde M."/>
            <person name="Galperin M.Y."/>
            <person name="Jogler C."/>
        </authorList>
    </citation>
    <scope>NUCLEOTIDE SEQUENCE [LARGE SCALE GENOMIC DNA]</scope>
    <source>
        <strain evidence="1 2">Poly24</strain>
    </source>
</reference>
<dbReference type="InterPro" id="IPR002736">
    <property type="entry name" value="CitG"/>
</dbReference>
<evidence type="ECO:0000313" key="1">
    <source>
        <dbReference type="EMBL" id="QDV69495.1"/>
    </source>
</evidence>
<dbReference type="EMBL" id="CP036348">
    <property type="protein sequence ID" value="QDV69495.1"/>
    <property type="molecule type" value="Genomic_DNA"/>
</dbReference>
<accession>A0A518JVD1</accession>
<dbReference type="GO" id="GO:0046917">
    <property type="term" value="F:triphosphoribosyl-dephospho-CoA synthase activity"/>
    <property type="evidence" value="ECO:0007669"/>
    <property type="project" value="InterPro"/>
</dbReference>
<dbReference type="GO" id="GO:0005524">
    <property type="term" value="F:ATP binding"/>
    <property type="evidence" value="ECO:0007669"/>
    <property type="project" value="InterPro"/>
</dbReference>
<dbReference type="PANTHER" id="PTHR42280">
    <property type="entry name" value="CITG FAMILY PROTEIN"/>
    <property type="match status" value="1"/>
</dbReference>
<protein>
    <submittedName>
        <fullName evidence="1">ATP:dephospho-CoA triphosphoribosyl transferase</fullName>
    </submittedName>
</protein>
<proteinExistence type="predicted"/>
<dbReference type="Pfam" id="PF01874">
    <property type="entry name" value="CitG"/>
    <property type="match status" value="1"/>
</dbReference>